<evidence type="ECO:0000256" key="10">
    <source>
        <dbReference type="PIRNR" id="PIRNR000706"/>
    </source>
</evidence>
<dbReference type="Proteomes" id="UP001240529">
    <property type="component" value="Unassembled WGS sequence"/>
</dbReference>
<dbReference type="GO" id="GO:0005524">
    <property type="term" value="F:ATP binding"/>
    <property type="evidence" value="ECO:0007669"/>
    <property type="project" value="UniProtKB-KW"/>
</dbReference>
<gene>
    <name evidence="14" type="ORF">Q0031_03890</name>
</gene>
<dbReference type="CDD" id="cd05150">
    <property type="entry name" value="APH"/>
    <property type="match status" value="1"/>
</dbReference>
<keyword evidence="12" id="KW-0479">Metal-binding</keyword>
<dbReference type="Gene3D" id="3.90.1200.10">
    <property type="match status" value="1"/>
</dbReference>
<dbReference type="EMBL" id="JAVIAC010000002">
    <property type="protein sequence ID" value="MDQ7950918.1"/>
    <property type="molecule type" value="Genomic_DNA"/>
</dbReference>
<evidence type="ECO:0000256" key="1">
    <source>
        <dbReference type="ARBA" id="ARBA00006219"/>
    </source>
</evidence>
<dbReference type="NCBIfam" id="NF032898">
    <property type="entry name" value="APH_3p_II"/>
    <property type="match status" value="1"/>
</dbReference>
<proteinExistence type="inferred from homology"/>
<keyword evidence="7 10" id="KW-0067">ATP-binding</keyword>
<comment type="catalytic activity">
    <reaction evidence="9">
        <text>kanamycin A + ATP = kanamycin 3'-phosphate + ADP + H(+)</text>
        <dbReference type="Rhea" id="RHEA:24256"/>
        <dbReference type="ChEBI" id="CHEBI:15378"/>
        <dbReference type="ChEBI" id="CHEBI:30616"/>
        <dbReference type="ChEBI" id="CHEBI:57909"/>
        <dbReference type="ChEBI" id="CHEBI:58214"/>
        <dbReference type="ChEBI" id="CHEBI:456216"/>
        <dbReference type="EC" id="2.7.1.95"/>
    </reaction>
</comment>
<evidence type="ECO:0000313" key="14">
    <source>
        <dbReference type="EMBL" id="MDQ7950918.1"/>
    </source>
</evidence>
<accession>A0AAP5C166</accession>
<keyword evidence="6 10" id="KW-0418">Kinase</keyword>
<evidence type="ECO:0000256" key="7">
    <source>
        <dbReference type="ARBA" id="ARBA00022840"/>
    </source>
</evidence>
<dbReference type="InterPro" id="IPR011009">
    <property type="entry name" value="Kinase-like_dom_sf"/>
</dbReference>
<evidence type="ECO:0000256" key="6">
    <source>
        <dbReference type="ARBA" id="ARBA00022777"/>
    </source>
</evidence>
<dbReference type="GO" id="GO:0046872">
    <property type="term" value="F:metal ion binding"/>
    <property type="evidence" value="ECO:0007669"/>
    <property type="project" value="UniProtKB-KW"/>
</dbReference>
<dbReference type="AlphaFoldDB" id="A0AAP5C166"/>
<comment type="similarity">
    <text evidence="1 10">Belongs to the aminoglycoside phosphotransferase family.</text>
</comment>
<evidence type="ECO:0000256" key="12">
    <source>
        <dbReference type="PIRSR" id="PIRSR000706-2"/>
    </source>
</evidence>
<keyword evidence="4 10" id="KW-0808">Transferase</keyword>
<evidence type="ECO:0000256" key="11">
    <source>
        <dbReference type="PIRSR" id="PIRSR000706-1"/>
    </source>
</evidence>
<organism evidence="14 15">
    <name type="scientific">Stenotrophomonas geniculata</name>
    <dbReference type="NCBI Taxonomy" id="86188"/>
    <lineage>
        <taxon>Bacteria</taxon>
        <taxon>Pseudomonadati</taxon>
        <taxon>Pseudomonadota</taxon>
        <taxon>Gammaproteobacteria</taxon>
        <taxon>Lysobacterales</taxon>
        <taxon>Lysobacteraceae</taxon>
        <taxon>Stenotrophomonas</taxon>
    </lineage>
</organism>
<dbReference type="Gene3D" id="3.30.200.20">
    <property type="entry name" value="Phosphorylase Kinase, domain 1"/>
    <property type="match status" value="1"/>
</dbReference>
<dbReference type="NCBIfam" id="NF033068">
    <property type="entry name" value="APH_3p"/>
    <property type="match status" value="1"/>
</dbReference>
<feature type="domain" description="Aminoglycoside phosphotransferase" evidence="13">
    <location>
        <begin position="37"/>
        <end position="264"/>
    </location>
</feature>
<keyword evidence="5 10" id="KW-0547">Nucleotide-binding</keyword>
<sequence length="271" mass="29856">MGAPDPFTDGLPLPLPLPWAWQEALADAHIERQSIGVSRADVARVHRPGQTDAFLKSEVIDAFSELGDEITRLRWLQAQGLPAPTVIATAEEAGRRWLLMSALPGRDLASSPELAPQQLVELLADALRGLHALPVVTCPFDHRLDLRLQAAAARVEAGLVDADDFDDERLGQSAQQVFAELCSTRPDHEDLVVSHGDACLPNLMAVEGRFSGFIDCGRLGVADRYQDLALAARSLVHNFGDTRWVAPLFQRYGVVADERRLAFYRLLDEFF</sequence>
<evidence type="ECO:0000256" key="3">
    <source>
        <dbReference type="ARBA" id="ARBA00017903"/>
    </source>
</evidence>
<dbReference type="EC" id="2.7.1.95" evidence="2"/>
<feature type="binding site" evidence="12">
    <location>
        <position position="202"/>
    </location>
    <ligand>
        <name>Mg(2+)</name>
        <dbReference type="ChEBI" id="CHEBI:18420"/>
    </ligand>
</feature>
<evidence type="ECO:0000256" key="5">
    <source>
        <dbReference type="ARBA" id="ARBA00022741"/>
    </source>
</evidence>
<dbReference type="InterPro" id="IPR002575">
    <property type="entry name" value="Aminoglycoside_PTrfase"/>
</dbReference>
<dbReference type="PANTHER" id="PTHR21310">
    <property type="entry name" value="AMINOGLYCOSIDE PHOSPHOTRANSFERASE-RELATED-RELATED"/>
    <property type="match status" value="1"/>
</dbReference>
<evidence type="ECO:0000256" key="9">
    <source>
        <dbReference type="ARBA" id="ARBA00048925"/>
    </source>
</evidence>
<keyword evidence="12" id="KW-0460">Magnesium</keyword>
<evidence type="ECO:0000256" key="4">
    <source>
        <dbReference type="ARBA" id="ARBA00022679"/>
    </source>
</evidence>
<keyword evidence="8 10" id="KW-0046">Antibiotic resistance</keyword>
<reference evidence="14" key="1">
    <citation type="submission" date="2023-07" db="EMBL/GenBank/DDBJ databases">
        <authorList>
            <person name="Shahid S."/>
            <person name="Akbar M.Y."/>
            <person name="Ajmal W."/>
            <person name="Ansari A."/>
            <person name="Ghazanfar S."/>
        </authorList>
    </citation>
    <scope>NUCLEOTIDE SEQUENCE</scope>
    <source>
        <strain evidence="14">NIGAB</strain>
    </source>
</reference>
<feature type="binding site" evidence="12">
    <location>
        <position position="215"/>
    </location>
    <ligand>
        <name>Mg(2+)</name>
        <dbReference type="ChEBI" id="CHEBI:18420"/>
    </ligand>
</feature>
<dbReference type="SUPFAM" id="SSF56112">
    <property type="entry name" value="Protein kinase-like (PK-like)"/>
    <property type="match status" value="1"/>
</dbReference>
<protein>
    <recommendedName>
        <fullName evidence="3">Aminoglycoside 3'-phosphotransferase</fullName>
        <ecNumber evidence="2">2.7.1.95</ecNumber>
    </recommendedName>
</protein>
<evidence type="ECO:0000256" key="2">
    <source>
        <dbReference type="ARBA" id="ARBA00012193"/>
    </source>
</evidence>
<dbReference type="PIRSF" id="PIRSF000706">
    <property type="entry name" value="Kanamycin_kin"/>
    <property type="match status" value="1"/>
</dbReference>
<comment type="caution">
    <text evidence="14">The sequence shown here is derived from an EMBL/GenBank/DDBJ whole genome shotgun (WGS) entry which is preliminary data.</text>
</comment>
<feature type="active site" description="Proton acceptor" evidence="11">
    <location>
        <position position="197"/>
    </location>
</feature>
<dbReference type="RefSeq" id="WP_197597732.1">
    <property type="nucleotide sequence ID" value="NZ_JAUZEA010000002.1"/>
</dbReference>
<dbReference type="InterPro" id="IPR051678">
    <property type="entry name" value="AGP_Transferase"/>
</dbReference>
<name>A0AAP5C166_9GAMM</name>
<evidence type="ECO:0000259" key="13">
    <source>
        <dbReference type="Pfam" id="PF01636"/>
    </source>
</evidence>
<evidence type="ECO:0000313" key="15">
    <source>
        <dbReference type="Proteomes" id="UP001240529"/>
    </source>
</evidence>
<dbReference type="GO" id="GO:0008910">
    <property type="term" value="F:kanamycin kinase activity"/>
    <property type="evidence" value="ECO:0007669"/>
    <property type="project" value="UniProtKB-EC"/>
</dbReference>
<dbReference type="Pfam" id="PF01636">
    <property type="entry name" value="APH"/>
    <property type="match status" value="1"/>
</dbReference>
<dbReference type="GO" id="GO:0046677">
    <property type="term" value="P:response to antibiotic"/>
    <property type="evidence" value="ECO:0007669"/>
    <property type="project" value="UniProtKB-KW"/>
</dbReference>
<dbReference type="PANTHER" id="PTHR21310:SF41">
    <property type="entry name" value="3'-PHOSPHOTRANSFERASE, PUTATIVE-RELATED"/>
    <property type="match status" value="1"/>
</dbReference>
<dbReference type="InterPro" id="IPR024165">
    <property type="entry name" value="Kan/Strep_kinase"/>
</dbReference>
<evidence type="ECO:0000256" key="8">
    <source>
        <dbReference type="ARBA" id="ARBA00023251"/>
    </source>
</evidence>